<dbReference type="SUPFAM" id="SSF54373">
    <property type="entry name" value="FAD-linked reductases, C-terminal domain"/>
    <property type="match status" value="1"/>
</dbReference>
<dbReference type="InterPro" id="IPR036188">
    <property type="entry name" value="FAD/NAD-bd_sf"/>
</dbReference>
<protein>
    <submittedName>
        <fullName evidence="3">Glycine oxidase ThiO</fullName>
    </submittedName>
</protein>
<dbReference type="Gene3D" id="3.30.9.10">
    <property type="entry name" value="D-Amino Acid Oxidase, subunit A, domain 2"/>
    <property type="match status" value="1"/>
</dbReference>
<gene>
    <name evidence="3" type="primary">thiO</name>
    <name evidence="3" type="ORF">GCM10009755_24310</name>
</gene>
<feature type="domain" description="FAD dependent oxidoreductase" evidence="2">
    <location>
        <begin position="2"/>
        <end position="351"/>
    </location>
</feature>
<comment type="caution">
    <text evidence="3">The sequence shown here is derived from an EMBL/GenBank/DDBJ whole genome shotgun (WGS) entry which is preliminary data.</text>
</comment>
<reference evidence="3 4" key="1">
    <citation type="journal article" date="2019" name="Int. J. Syst. Evol. Microbiol.">
        <title>The Global Catalogue of Microorganisms (GCM) 10K type strain sequencing project: providing services to taxonomists for standard genome sequencing and annotation.</title>
        <authorList>
            <consortium name="The Broad Institute Genomics Platform"/>
            <consortium name="The Broad Institute Genome Sequencing Center for Infectious Disease"/>
            <person name="Wu L."/>
            <person name="Ma J."/>
        </authorList>
    </citation>
    <scope>NUCLEOTIDE SEQUENCE [LARGE SCALE GENOMIC DNA]</scope>
    <source>
        <strain evidence="3 4">JCM 14546</strain>
    </source>
</reference>
<dbReference type="RefSeq" id="WP_344310067.1">
    <property type="nucleotide sequence ID" value="NZ_BAAANO010000024.1"/>
</dbReference>
<organism evidence="3 4">
    <name type="scientific">Brevibacterium samyangense</name>
    <dbReference type="NCBI Taxonomy" id="366888"/>
    <lineage>
        <taxon>Bacteria</taxon>
        <taxon>Bacillati</taxon>
        <taxon>Actinomycetota</taxon>
        <taxon>Actinomycetes</taxon>
        <taxon>Micrococcales</taxon>
        <taxon>Brevibacteriaceae</taxon>
        <taxon>Brevibacterium</taxon>
    </lineage>
</organism>
<name>A0ABN2TJW1_9MICO</name>
<dbReference type="SUPFAM" id="SSF51905">
    <property type="entry name" value="FAD/NAD(P)-binding domain"/>
    <property type="match status" value="1"/>
</dbReference>
<evidence type="ECO:0000259" key="2">
    <source>
        <dbReference type="Pfam" id="PF01266"/>
    </source>
</evidence>
<proteinExistence type="predicted"/>
<keyword evidence="4" id="KW-1185">Reference proteome</keyword>
<dbReference type="PANTHER" id="PTHR13847">
    <property type="entry name" value="SARCOSINE DEHYDROGENASE-RELATED"/>
    <property type="match status" value="1"/>
</dbReference>
<evidence type="ECO:0000313" key="4">
    <source>
        <dbReference type="Proteomes" id="UP001500755"/>
    </source>
</evidence>
<accession>A0ABN2TJW1</accession>
<dbReference type="PANTHER" id="PTHR13847:SF289">
    <property type="entry name" value="GLYCINE OXIDASE"/>
    <property type="match status" value="1"/>
</dbReference>
<dbReference type="Proteomes" id="UP001500755">
    <property type="component" value="Unassembled WGS sequence"/>
</dbReference>
<dbReference type="InterPro" id="IPR006076">
    <property type="entry name" value="FAD-dep_OxRdtase"/>
</dbReference>
<evidence type="ECO:0000256" key="1">
    <source>
        <dbReference type="ARBA" id="ARBA00023002"/>
    </source>
</evidence>
<dbReference type="EMBL" id="BAAANO010000024">
    <property type="protein sequence ID" value="GAA2012019.1"/>
    <property type="molecule type" value="Genomic_DNA"/>
</dbReference>
<dbReference type="Gene3D" id="3.50.50.60">
    <property type="entry name" value="FAD/NAD(P)-binding domain"/>
    <property type="match status" value="1"/>
</dbReference>
<keyword evidence="1" id="KW-0560">Oxidoreductase</keyword>
<dbReference type="Pfam" id="PF01266">
    <property type="entry name" value="DAO"/>
    <property type="match status" value="1"/>
</dbReference>
<sequence length="385" mass="40151">MHVVVIGAGIVGLLTALEVHARGHSVEVRTAGIAEGATFAAAGMLAPTSEIQVGQGPLWAIMQEAAAAHRDLASRLPSLSAGLPSSATAESAGYRADATLVVARDRADLAALQDLAVLQRTTGAEVTELLPRRIRALEPSLARNIAGGVRIARDHQVDPRRLAATALRILRGHGVPVVTGAVRSLDGIAADRIVVAAGLGAARIDGPHRDLDLALRPAHGDILRLHVPRSLLLPGEDHLLGGTVRALVSGRPVYLVPRTDGGLVLGASSREDPLAGTSTGAVLQLLQDAAQILPSIRETELREVTTRARPGTPDDLPLLGPVPGHPHVVVSTGYHRHGILLSAWAARRAADIVDGHPSALPAAVDPARFTQTQPHPQPSEENSCR</sequence>
<evidence type="ECO:0000313" key="3">
    <source>
        <dbReference type="EMBL" id="GAA2012019.1"/>
    </source>
</evidence>